<name>A0A9W8L7L6_9FUNG</name>
<gene>
    <name evidence="2" type="ORF">GGI19_007194</name>
</gene>
<accession>A0A9W8L7L6</accession>
<evidence type="ECO:0000256" key="1">
    <source>
        <dbReference type="SAM" id="MobiDB-lite"/>
    </source>
</evidence>
<organism evidence="2 3">
    <name type="scientific">Coemansia pectinata</name>
    <dbReference type="NCBI Taxonomy" id="1052879"/>
    <lineage>
        <taxon>Eukaryota</taxon>
        <taxon>Fungi</taxon>
        <taxon>Fungi incertae sedis</taxon>
        <taxon>Zoopagomycota</taxon>
        <taxon>Kickxellomycotina</taxon>
        <taxon>Kickxellomycetes</taxon>
        <taxon>Kickxellales</taxon>
        <taxon>Kickxellaceae</taxon>
        <taxon>Coemansia</taxon>
    </lineage>
</organism>
<keyword evidence="3" id="KW-1185">Reference proteome</keyword>
<feature type="non-terminal residue" evidence="2">
    <location>
        <position position="1"/>
    </location>
</feature>
<feature type="region of interest" description="Disordered" evidence="1">
    <location>
        <begin position="1"/>
        <end position="108"/>
    </location>
</feature>
<protein>
    <submittedName>
        <fullName evidence="2">Uncharacterized protein</fullName>
    </submittedName>
</protein>
<dbReference type="Proteomes" id="UP001140011">
    <property type="component" value="Unassembled WGS sequence"/>
</dbReference>
<comment type="caution">
    <text evidence="2">The sequence shown here is derived from an EMBL/GenBank/DDBJ whole genome shotgun (WGS) entry which is preliminary data.</text>
</comment>
<reference evidence="2" key="1">
    <citation type="submission" date="2022-07" db="EMBL/GenBank/DDBJ databases">
        <title>Phylogenomic reconstructions and comparative analyses of Kickxellomycotina fungi.</title>
        <authorList>
            <person name="Reynolds N.K."/>
            <person name="Stajich J.E."/>
            <person name="Barry K."/>
            <person name="Grigoriev I.V."/>
            <person name="Crous P."/>
            <person name="Smith M.E."/>
        </authorList>
    </citation>
    <scope>NUCLEOTIDE SEQUENCE</scope>
    <source>
        <strain evidence="2">BCRC 34297</strain>
    </source>
</reference>
<proteinExistence type="predicted"/>
<feature type="compositionally biased region" description="Polar residues" evidence="1">
    <location>
        <begin position="93"/>
        <end position="108"/>
    </location>
</feature>
<feature type="compositionally biased region" description="Polar residues" evidence="1">
    <location>
        <begin position="1"/>
        <end position="13"/>
    </location>
</feature>
<feature type="compositionally biased region" description="Polar residues" evidence="1">
    <location>
        <begin position="23"/>
        <end position="36"/>
    </location>
</feature>
<sequence length="108" mass="11988">QQQPMPGAQNAQYSSSSIVTSSGYNLNNNPLQQSAGIGQRPTGPTGIFAMANPTLGNQQLQLQNQQQQQQNMLQAQMMNQQQQQQRPQQPQMFNTNQAAGFGSQMQWH</sequence>
<feature type="compositionally biased region" description="Low complexity" evidence="1">
    <location>
        <begin position="57"/>
        <end position="92"/>
    </location>
</feature>
<evidence type="ECO:0000313" key="2">
    <source>
        <dbReference type="EMBL" id="KAJ2740130.1"/>
    </source>
</evidence>
<dbReference type="AlphaFoldDB" id="A0A9W8L7L6"/>
<dbReference type="OrthoDB" id="5597516at2759"/>
<evidence type="ECO:0000313" key="3">
    <source>
        <dbReference type="Proteomes" id="UP001140011"/>
    </source>
</evidence>
<dbReference type="EMBL" id="JANBUH010002310">
    <property type="protein sequence ID" value="KAJ2740130.1"/>
    <property type="molecule type" value="Genomic_DNA"/>
</dbReference>